<dbReference type="EMBL" id="FO082058">
    <property type="protein sequence ID" value="CCE73308.1"/>
    <property type="molecule type" value="Genomic_DNA"/>
</dbReference>
<dbReference type="Gene3D" id="3.60.110.10">
    <property type="entry name" value="Carbon-nitrogen hydrolase"/>
    <property type="match status" value="1"/>
</dbReference>
<evidence type="ECO:0000313" key="5">
    <source>
        <dbReference type="Proteomes" id="UP000005222"/>
    </source>
</evidence>
<reference evidence="5" key="2">
    <citation type="journal article" date="2012" name="G3 (Bethesda)">
        <title>Pichia sorbitophila, an interspecies yeast hybrid reveals early steps of genome resolution following polyploidization.</title>
        <authorList>
            <person name="Leh Louis V."/>
            <person name="Despons L."/>
            <person name="Friedrich A."/>
            <person name="Martin T."/>
            <person name="Durrens P."/>
            <person name="Casaregola S."/>
            <person name="Neuveglise C."/>
            <person name="Fairhead C."/>
            <person name="Marck C."/>
            <person name="Cruz J.A."/>
            <person name="Straub M.L."/>
            <person name="Kugler V."/>
            <person name="Sacerdot C."/>
            <person name="Uzunov Z."/>
            <person name="Thierry A."/>
            <person name="Weiss S."/>
            <person name="Bleykasten C."/>
            <person name="De Montigny J."/>
            <person name="Jacques N."/>
            <person name="Jung P."/>
            <person name="Lemaire M."/>
            <person name="Mallet S."/>
            <person name="Morel G."/>
            <person name="Richard G.F."/>
            <person name="Sarkar A."/>
            <person name="Savel G."/>
            <person name="Schacherer J."/>
            <person name="Seret M.L."/>
            <person name="Talla E."/>
            <person name="Samson G."/>
            <person name="Jubin C."/>
            <person name="Poulain J."/>
            <person name="Vacherie B."/>
            <person name="Barbe V."/>
            <person name="Pelletier E."/>
            <person name="Sherman D.J."/>
            <person name="Westhof E."/>
            <person name="Weissenbach J."/>
            <person name="Baret P.V."/>
            <person name="Wincker P."/>
            <person name="Gaillardin C."/>
            <person name="Dujon B."/>
            <person name="Souciet J.L."/>
        </authorList>
    </citation>
    <scope>NUCLEOTIDE SEQUENCE [LARGE SCALE GENOMIC DNA]</scope>
    <source>
        <strain evidence="5">ATCC MYA-4447 / BCRC 22081 / CBS 7064 / NBRC 10061 / NRRL Y-12695</strain>
    </source>
</reference>
<dbReference type="PANTHER" id="PTHR11750">
    <property type="entry name" value="PROTEIN N-TERMINAL AMIDASE"/>
    <property type="match status" value="1"/>
</dbReference>
<dbReference type="GO" id="GO:0030163">
    <property type="term" value="P:protein catabolic process"/>
    <property type="evidence" value="ECO:0007669"/>
    <property type="project" value="TreeGrafter"/>
</dbReference>
<evidence type="ECO:0000256" key="1">
    <source>
        <dbReference type="SAM" id="MobiDB-lite"/>
    </source>
</evidence>
<dbReference type="InterPro" id="IPR003010">
    <property type="entry name" value="C-N_Hydrolase"/>
</dbReference>
<evidence type="ECO:0000313" key="4">
    <source>
        <dbReference type="EMBL" id="CCE73308.1"/>
    </source>
</evidence>
<dbReference type="Proteomes" id="UP000005222">
    <property type="component" value="Chromosome B"/>
</dbReference>
<dbReference type="GO" id="GO:0008418">
    <property type="term" value="F:protein-N-terminal asparagine amidohydrolase activity"/>
    <property type="evidence" value="ECO:0007669"/>
    <property type="project" value="InterPro"/>
</dbReference>
<dbReference type="InParanoid" id="G8YV64"/>
<dbReference type="AlphaFoldDB" id="G8YV64"/>
<dbReference type="STRING" id="559304.G8YV64"/>
<dbReference type="Proteomes" id="UP000005222">
    <property type="component" value="Chromosome A"/>
</dbReference>
<evidence type="ECO:0000313" key="3">
    <source>
        <dbReference type="EMBL" id="CCE72747.1"/>
    </source>
</evidence>
<dbReference type="OMA" id="VKILCWD"/>
<dbReference type="SUPFAM" id="SSF56317">
    <property type="entry name" value="Carbon-nitrogen hydrolase"/>
    <property type="match status" value="1"/>
</dbReference>
<proteinExistence type="predicted"/>
<name>G8YV64_PICSO</name>
<dbReference type="HOGENOM" id="CLU_009854_1_1_1"/>
<dbReference type="EMBL" id="FO082059">
    <property type="protein sequence ID" value="CCE72747.1"/>
    <property type="molecule type" value="Genomic_DNA"/>
</dbReference>
<dbReference type="PROSITE" id="PS50263">
    <property type="entry name" value="CN_HYDROLASE"/>
    <property type="match status" value="1"/>
</dbReference>
<organism evidence="3 5">
    <name type="scientific">Pichia sorbitophila (strain ATCC MYA-4447 / BCRC 22081 / CBS 7064 / NBRC 10061 / NRRL Y-12695)</name>
    <name type="common">Hybrid yeast</name>
    <dbReference type="NCBI Taxonomy" id="559304"/>
    <lineage>
        <taxon>Eukaryota</taxon>
        <taxon>Fungi</taxon>
        <taxon>Dikarya</taxon>
        <taxon>Ascomycota</taxon>
        <taxon>Saccharomycotina</taxon>
        <taxon>Pichiomycetes</taxon>
        <taxon>Debaryomycetaceae</taxon>
        <taxon>Millerozyma</taxon>
    </lineage>
</organism>
<protein>
    <submittedName>
        <fullName evidence="3">Piso0_000341 protein</fullName>
    </submittedName>
</protein>
<sequence length="367" mass="41000">MKVKIACVQLNPKLGQVERNIVRARQLLAQLKGEVDLIVFPELALTGYKFESRSAIEPFLEPTSAGVSAQFAADVSRQYRCFTVIGYPERTQDLGRSDVIYNSALLTNPVGRVVHNYRKTFLYEADEDFGCTENPSRTFEPVEVILDKRYYSADPSPSPDGSGDFKRTSVNFGICMDLNPYKFEAPFNKFEFSLASFARRATLIVCPMAWLSPASPSLTDETADEKARAAHIIHERFFANEAAPTIDLDPSSRSFRPEDAEAHERSGRPFVPSQPEYSTVNYWILRFFPFLNHPRNELPKHYSNVAVVACNRTGLESDVLYAGSSSIIQFRNVPGNTHITTRNPSVSVEGALGQGAEGILVREVEVD</sequence>
<gene>
    <name evidence="3" type="primary">Piso0_000341</name>
    <name evidence="3" type="ORF">GNLVRS01_PISO0A07216g</name>
    <name evidence="4" type="ORF">GNLVRS01_PISO0B07283g</name>
</gene>
<dbReference type="OrthoDB" id="201515at2759"/>
<dbReference type="eggNOG" id="ENOG502QVBD">
    <property type="taxonomic scope" value="Eukaryota"/>
</dbReference>
<feature type="domain" description="CN hydrolase" evidence="2">
    <location>
        <begin position="3"/>
        <end position="367"/>
    </location>
</feature>
<evidence type="ECO:0000259" key="2">
    <source>
        <dbReference type="PROSITE" id="PS50263"/>
    </source>
</evidence>
<dbReference type="Pfam" id="PF00795">
    <property type="entry name" value="CN_hydrolase"/>
    <property type="match status" value="1"/>
</dbReference>
<keyword evidence="5" id="KW-1185">Reference proteome</keyword>
<dbReference type="InterPro" id="IPR036526">
    <property type="entry name" value="C-N_Hydrolase_sf"/>
</dbReference>
<dbReference type="InterPro" id="IPR039703">
    <property type="entry name" value="Nta1"/>
</dbReference>
<feature type="region of interest" description="Disordered" evidence="1">
    <location>
        <begin position="248"/>
        <end position="270"/>
    </location>
</feature>
<dbReference type="PANTHER" id="PTHR11750:SF26">
    <property type="entry name" value="PROTEIN N-TERMINAL AMIDASE"/>
    <property type="match status" value="1"/>
</dbReference>
<dbReference type="FunCoup" id="G8YV64">
    <property type="interactions" value="53"/>
</dbReference>
<dbReference type="GO" id="GO:0070773">
    <property type="term" value="F:protein-N-terminal glutamine amidohydrolase activity"/>
    <property type="evidence" value="ECO:0007669"/>
    <property type="project" value="InterPro"/>
</dbReference>
<reference evidence="3" key="1">
    <citation type="submission" date="2011-10" db="EMBL/GenBank/DDBJ databases">
        <authorList>
            <person name="Genoscope - CEA"/>
        </authorList>
    </citation>
    <scope>NUCLEOTIDE SEQUENCE</scope>
    <source>
        <strain evidence="3">CBS 7064</strain>
    </source>
</reference>
<feature type="compositionally biased region" description="Basic and acidic residues" evidence="1">
    <location>
        <begin position="255"/>
        <end position="267"/>
    </location>
</feature>
<accession>G8YV64</accession>